<feature type="transmembrane region" description="Helical" evidence="1">
    <location>
        <begin position="36"/>
        <end position="53"/>
    </location>
</feature>
<feature type="transmembrane region" description="Helical" evidence="1">
    <location>
        <begin position="205"/>
        <end position="224"/>
    </location>
</feature>
<feature type="transmembrane region" description="Helical" evidence="1">
    <location>
        <begin position="94"/>
        <end position="114"/>
    </location>
</feature>
<protein>
    <recommendedName>
        <fullName evidence="2">EamA domain-containing protein</fullName>
    </recommendedName>
</protein>
<evidence type="ECO:0000256" key="1">
    <source>
        <dbReference type="SAM" id="Phobius"/>
    </source>
</evidence>
<dbReference type="GO" id="GO:0016020">
    <property type="term" value="C:membrane"/>
    <property type="evidence" value="ECO:0007669"/>
    <property type="project" value="InterPro"/>
</dbReference>
<dbReference type="InterPro" id="IPR037185">
    <property type="entry name" value="EmrE-like"/>
</dbReference>
<evidence type="ECO:0000313" key="3">
    <source>
        <dbReference type="EMBL" id="TSC93061.1"/>
    </source>
</evidence>
<accession>A0A554LJM2</accession>
<feature type="domain" description="EamA" evidence="2">
    <location>
        <begin position="151"/>
        <end position="277"/>
    </location>
</feature>
<name>A0A554LJM2_9BACT</name>
<gene>
    <name evidence="3" type="ORF">CEN89_301</name>
</gene>
<dbReference type="Pfam" id="PF00892">
    <property type="entry name" value="EamA"/>
    <property type="match status" value="1"/>
</dbReference>
<feature type="transmembrane region" description="Helical" evidence="1">
    <location>
        <begin position="120"/>
        <end position="138"/>
    </location>
</feature>
<dbReference type="InterPro" id="IPR000620">
    <property type="entry name" value="EamA_dom"/>
</dbReference>
<keyword evidence="1" id="KW-1133">Transmembrane helix</keyword>
<feature type="transmembrane region" description="Helical" evidence="1">
    <location>
        <begin position="176"/>
        <end position="193"/>
    </location>
</feature>
<organism evidence="3 4">
    <name type="scientific">Candidatus Berkelbacteria bacterium Licking1014_7</name>
    <dbReference type="NCBI Taxonomy" id="2017147"/>
    <lineage>
        <taxon>Bacteria</taxon>
        <taxon>Candidatus Berkelbacteria</taxon>
    </lineage>
</organism>
<feature type="transmembrane region" description="Helical" evidence="1">
    <location>
        <begin position="260"/>
        <end position="277"/>
    </location>
</feature>
<keyword evidence="1" id="KW-0812">Transmembrane</keyword>
<evidence type="ECO:0000313" key="4">
    <source>
        <dbReference type="Proteomes" id="UP000315689"/>
    </source>
</evidence>
<dbReference type="EMBL" id="VMGK01000008">
    <property type="protein sequence ID" value="TSC93061.1"/>
    <property type="molecule type" value="Genomic_DNA"/>
</dbReference>
<feature type="transmembrane region" description="Helical" evidence="1">
    <location>
        <begin position="150"/>
        <end position="170"/>
    </location>
</feature>
<dbReference type="AlphaFoldDB" id="A0A554LJM2"/>
<evidence type="ECO:0000259" key="2">
    <source>
        <dbReference type="Pfam" id="PF00892"/>
    </source>
</evidence>
<feature type="transmembrane region" description="Helical" evidence="1">
    <location>
        <begin position="230"/>
        <end position="248"/>
    </location>
</feature>
<sequence length="278" mass="31225">MFYLIFLAVAADISAVIISKWTLAKQKLTCNYFNTLIFWSLAGFSALSLYWFGYLDAAEATGLKFLLLFGAMVTLAVWWNWLNTQALWREELDHYELIVMTAPLFTVVASALFLPEEREVKHLLAAIAVSVVLILTHIKKQHFNFSQYDKWLLVAVILIALEAVVVKSLLAVWSPAALYFSRALLVAITFTAIKPVKFSNISKKQWGGVLGVGLFGALFKIIQYVGYDKLGVVSTTMILVLSPFLVLILDKIVLREKLQIKYIFGMLAIGAIIVFTFV</sequence>
<reference evidence="3 4" key="1">
    <citation type="submission" date="2017-07" db="EMBL/GenBank/DDBJ databases">
        <title>Mechanisms for carbon and nitrogen cycling indicate functional differentiation within the Candidate Phyla Radiation.</title>
        <authorList>
            <person name="Danczak R.E."/>
            <person name="Johnston M.D."/>
            <person name="Kenah C."/>
            <person name="Slattery M."/>
            <person name="Wrighton K.C."/>
            <person name="Wilkins M.J."/>
        </authorList>
    </citation>
    <scope>NUCLEOTIDE SEQUENCE [LARGE SCALE GENOMIC DNA]</scope>
    <source>
        <strain evidence="3">Licking1014_7</strain>
    </source>
</reference>
<comment type="caution">
    <text evidence="3">The sequence shown here is derived from an EMBL/GenBank/DDBJ whole genome shotgun (WGS) entry which is preliminary data.</text>
</comment>
<dbReference type="Proteomes" id="UP000315689">
    <property type="component" value="Unassembled WGS sequence"/>
</dbReference>
<feature type="transmembrane region" description="Helical" evidence="1">
    <location>
        <begin position="65"/>
        <end position="82"/>
    </location>
</feature>
<keyword evidence="1" id="KW-0472">Membrane</keyword>
<proteinExistence type="predicted"/>
<dbReference type="SUPFAM" id="SSF103481">
    <property type="entry name" value="Multidrug resistance efflux transporter EmrE"/>
    <property type="match status" value="1"/>
</dbReference>
<feature type="transmembrane region" description="Helical" evidence="1">
    <location>
        <begin position="6"/>
        <end position="24"/>
    </location>
</feature>